<dbReference type="EMBL" id="BQNB010009158">
    <property type="protein sequence ID" value="GJS59561.1"/>
    <property type="molecule type" value="Genomic_DNA"/>
</dbReference>
<sequence>MTTLAEFKNIADADNRPPMLEKSLYDSWKSRMELYIENIENGRMILNSILNGPLIWPTIKENGTIRTKKYEELLVPEKLQADCDLKATNIVLQGLPPDVYAIVNHHKVAKDIWDRGETLYQYYWRFNQLINNMNIINMSMRPVQVNTKFLNSLPPEWSKFMMDVKLARDLHTTNYDQLYSYLEQHEAHEDETRLMRERYQDPLAFVSNYNQPLSHLNNYHSQYNATQTVQNPVPQQPFNPPIRNDWDRLFQPMFDEYFNPLQSAVSLVLVAVAPRVVDITGVKEPIPKAHFDDPCHEPLHDVSTSQESSSNAQSSHSPLELIGKWTKDHPLANVIGNPSRPVSTRKQLETDAMWCYFDAFLTSAELKNFKEAMLESSWIKAMQE</sequence>
<evidence type="ECO:0000313" key="2">
    <source>
        <dbReference type="EMBL" id="GJS59561.1"/>
    </source>
</evidence>
<organism evidence="2 3">
    <name type="scientific">Tanacetum coccineum</name>
    <dbReference type="NCBI Taxonomy" id="301880"/>
    <lineage>
        <taxon>Eukaryota</taxon>
        <taxon>Viridiplantae</taxon>
        <taxon>Streptophyta</taxon>
        <taxon>Embryophyta</taxon>
        <taxon>Tracheophyta</taxon>
        <taxon>Spermatophyta</taxon>
        <taxon>Magnoliopsida</taxon>
        <taxon>eudicotyledons</taxon>
        <taxon>Gunneridae</taxon>
        <taxon>Pentapetalae</taxon>
        <taxon>asterids</taxon>
        <taxon>campanulids</taxon>
        <taxon>Asterales</taxon>
        <taxon>Asteraceae</taxon>
        <taxon>Asteroideae</taxon>
        <taxon>Anthemideae</taxon>
        <taxon>Anthemidinae</taxon>
        <taxon>Tanacetum</taxon>
    </lineage>
</organism>
<name>A0ABQ4X2Y3_9ASTR</name>
<evidence type="ECO:0000256" key="1">
    <source>
        <dbReference type="SAM" id="MobiDB-lite"/>
    </source>
</evidence>
<accession>A0ABQ4X2Y3</accession>
<keyword evidence="3" id="KW-1185">Reference proteome</keyword>
<proteinExistence type="predicted"/>
<reference evidence="2" key="2">
    <citation type="submission" date="2022-01" db="EMBL/GenBank/DDBJ databases">
        <authorList>
            <person name="Yamashiro T."/>
            <person name="Shiraishi A."/>
            <person name="Satake H."/>
            <person name="Nakayama K."/>
        </authorList>
    </citation>
    <scope>NUCLEOTIDE SEQUENCE</scope>
</reference>
<protein>
    <recommendedName>
        <fullName evidence="4">Integrase, catalytic region, zinc finger, CCHC-type, peptidase aspartic, catalytic</fullName>
    </recommendedName>
</protein>
<evidence type="ECO:0008006" key="4">
    <source>
        <dbReference type="Google" id="ProtNLM"/>
    </source>
</evidence>
<evidence type="ECO:0000313" key="3">
    <source>
        <dbReference type="Proteomes" id="UP001151760"/>
    </source>
</evidence>
<comment type="caution">
    <text evidence="2">The sequence shown here is derived from an EMBL/GenBank/DDBJ whole genome shotgun (WGS) entry which is preliminary data.</text>
</comment>
<feature type="compositionally biased region" description="Low complexity" evidence="1">
    <location>
        <begin position="303"/>
        <end position="317"/>
    </location>
</feature>
<feature type="region of interest" description="Disordered" evidence="1">
    <location>
        <begin position="287"/>
        <end position="317"/>
    </location>
</feature>
<dbReference type="Proteomes" id="UP001151760">
    <property type="component" value="Unassembled WGS sequence"/>
</dbReference>
<reference evidence="2" key="1">
    <citation type="journal article" date="2022" name="Int. J. Mol. Sci.">
        <title>Draft Genome of Tanacetum Coccineum: Genomic Comparison of Closely Related Tanacetum-Family Plants.</title>
        <authorList>
            <person name="Yamashiro T."/>
            <person name="Shiraishi A."/>
            <person name="Nakayama K."/>
            <person name="Satake H."/>
        </authorList>
    </citation>
    <scope>NUCLEOTIDE SEQUENCE</scope>
</reference>
<feature type="compositionally biased region" description="Basic and acidic residues" evidence="1">
    <location>
        <begin position="287"/>
        <end position="300"/>
    </location>
</feature>
<gene>
    <name evidence="2" type="ORF">Tco_0654345</name>
</gene>